<feature type="region of interest" description="Disordered" evidence="2">
    <location>
        <begin position="1"/>
        <end position="37"/>
    </location>
</feature>
<feature type="compositionally biased region" description="Polar residues" evidence="2">
    <location>
        <begin position="17"/>
        <end position="27"/>
    </location>
</feature>
<evidence type="ECO:0000313" key="5">
    <source>
        <dbReference type="EMBL" id="KAF1847851.1"/>
    </source>
</evidence>
<dbReference type="OrthoDB" id="5273684at2759"/>
<dbReference type="GeneID" id="63845436"/>
<feature type="domain" description="Acid ceramidase N-terminal" evidence="4">
    <location>
        <begin position="41"/>
        <end position="102"/>
    </location>
</feature>
<gene>
    <name evidence="5" type="ORF">K460DRAFT_277487</name>
</gene>
<name>A0A9P4LA06_9PLEO</name>
<evidence type="ECO:0000256" key="1">
    <source>
        <dbReference type="ARBA" id="ARBA00011891"/>
    </source>
</evidence>
<keyword evidence="3" id="KW-1133">Transmembrane helix</keyword>
<protein>
    <recommendedName>
        <fullName evidence="1">ceramidase</fullName>
        <ecNumber evidence="1">3.5.1.23</ecNumber>
    </recommendedName>
</protein>
<dbReference type="InterPro" id="IPR029130">
    <property type="entry name" value="Acid_ceramidase_N"/>
</dbReference>
<organism evidence="5 6">
    <name type="scientific">Cucurbitaria berberidis CBS 394.84</name>
    <dbReference type="NCBI Taxonomy" id="1168544"/>
    <lineage>
        <taxon>Eukaryota</taxon>
        <taxon>Fungi</taxon>
        <taxon>Dikarya</taxon>
        <taxon>Ascomycota</taxon>
        <taxon>Pezizomycotina</taxon>
        <taxon>Dothideomycetes</taxon>
        <taxon>Pleosporomycetidae</taxon>
        <taxon>Pleosporales</taxon>
        <taxon>Pleosporineae</taxon>
        <taxon>Cucurbitariaceae</taxon>
        <taxon>Cucurbitaria</taxon>
    </lineage>
</organism>
<dbReference type="Pfam" id="PF15508">
    <property type="entry name" value="NAAA-beta"/>
    <property type="match status" value="1"/>
</dbReference>
<evidence type="ECO:0000256" key="3">
    <source>
        <dbReference type="SAM" id="Phobius"/>
    </source>
</evidence>
<feature type="transmembrane region" description="Helical" evidence="3">
    <location>
        <begin position="221"/>
        <end position="240"/>
    </location>
</feature>
<feature type="transmembrane region" description="Helical" evidence="3">
    <location>
        <begin position="124"/>
        <end position="146"/>
    </location>
</feature>
<dbReference type="PANTHER" id="PTHR28583:SF1">
    <property type="entry name" value="ACID CERAMIDASE"/>
    <property type="match status" value="1"/>
</dbReference>
<evidence type="ECO:0000256" key="2">
    <source>
        <dbReference type="SAM" id="MobiDB-lite"/>
    </source>
</evidence>
<dbReference type="EC" id="3.5.1.23" evidence="1"/>
<sequence length="461" mass="52225">MPPALRPRNIKGRAQCSAPSTIETPNLSDVPKEEPSAIDRKPPVYTIDLSLPPSQRYAHVAHDFKSTVGELAQLFDDVLDPIRPSMVPRCFFHFLAWVFLRRIFSKEQTKELRGMSKVLGVPMYLLVAYNVFLDLLMGCTSGGVLVKDHAFSKSSMMHFRTLDWGMPILRNAIVQYDFVEQLDGKVIATTIGYVGFVGVLTGVKRDLSVSLNFRPYHNHPGWTIGNFLYYWHLLLVLLGFRPSISTILRGFLIPETVPIKQDGPTHNDSAISFQLAARPPFSLSDPNSNLQNMLTTAAYLIFCTGEETLILEKDLHTARISRSFAFITVTNHDTSYEASSHAQSQHAAHTQTKQPFLGIGMQDLIDESIHRKACLVQKWEAHQQRQKRIFVRDDVHPDARRMGEATAVGIRVQKLKKWMLEYPVSNEETHFVCIMDPDEGVVKWVRCFEEGDIEGENESDL</sequence>
<reference evidence="5" key="1">
    <citation type="submission" date="2020-01" db="EMBL/GenBank/DDBJ databases">
        <authorList>
            <consortium name="DOE Joint Genome Institute"/>
            <person name="Haridas S."/>
            <person name="Albert R."/>
            <person name="Binder M."/>
            <person name="Bloem J."/>
            <person name="Labutti K."/>
            <person name="Salamov A."/>
            <person name="Andreopoulos B."/>
            <person name="Baker S.E."/>
            <person name="Barry K."/>
            <person name="Bills G."/>
            <person name="Bluhm B.H."/>
            <person name="Cannon C."/>
            <person name="Castanera R."/>
            <person name="Culley D.E."/>
            <person name="Daum C."/>
            <person name="Ezra D."/>
            <person name="Gonzalez J.B."/>
            <person name="Henrissat B."/>
            <person name="Kuo A."/>
            <person name="Liang C."/>
            <person name="Lipzen A."/>
            <person name="Lutzoni F."/>
            <person name="Magnuson J."/>
            <person name="Mondo S."/>
            <person name="Nolan M."/>
            <person name="Ohm R."/>
            <person name="Pangilinan J."/>
            <person name="Park H.-J."/>
            <person name="Ramirez L."/>
            <person name="Alfaro M."/>
            <person name="Sun H."/>
            <person name="Tritt A."/>
            <person name="Yoshinaga Y."/>
            <person name="Zwiers L.-H."/>
            <person name="Turgeon B.G."/>
            <person name="Goodwin S.B."/>
            <person name="Spatafora J.W."/>
            <person name="Crous P.W."/>
            <person name="Grigoriev I.V."/>
        </authorList>
    </citation>
    <scope>NUCLEOTIDE SEQUENCE</scope>
    <source>
        <strain evidence="5">CBS 394.84</strain>
    </source>
</reference>
<accession>A0A9P4LA06</accession>
<proteinExistence type="predicted"/>
<dbReference type="GO" id="GO:0017040">
    <property type="term" value="F:N-acylsphingosine amidohydrolase activity"/>
    <property type="evidence" value="ECO:0007669"/>
    <property type="project" value="UniProtKB-EC"/>
</dbReference>
<keyword evidence="3" id="KW-0472">Membrane</keyword>
<comment type="caution">
    <text evidence="5">The sequence shown here is derived from an EMBL/GenBank/DDBJ whole genome shotgun (WGS) entry which is preliminary data.</text>
</comment>
<dbReference type="AlphaFoldDB" id="A0A9P4LA06"/>
<dbReference type="Proteomes" id="UP000800039">
    <property type="component" value="Unassembled WGS sequence"/>
</dbReference>
<keyword evidence="6" id="KW-1185">Reference proteome</keyword>
<keyword evidence="3" id="KW-0812">Transmembrane</keyword>
<dbReference type="RefSeq" id="XP_040790414.1">
    <property type="nucleotide sequence ID" value="XM_040928183.1"/>
</dbReference>
<evidence type="ECO:0000259" key="4">
    <source>
        <dbReference type="Pfam" id="PF15508"/>
    </source>
</evidence>
<evidence type="ECO:0000313" key="6">
    <source>
        <dbReference type="Proteomes" id="UP000800039"/>
    </source>
</evidence>
<dbReference type="PANTHER" id="PTHR28583">
    <property type="entry name" value="ACID AMIDASE"/>
    <property type="match status" value="1"/>
</dbReference>
<dbReference type="EMBL" id="ML976615">
    <property type="protein sequence ID" value="KAF1847851.1"/>
    <property type="molecule type" value="Genomic_DNA"/>
</dbReference>